<dbReference type="InterPro" id="IPR050214">
    <property type="entry name" value="Cys_Synth/Cystath_Beta-Synth"/>
</dbReference>
<protein>
    <submittedName>
        <fullName evidence="5">Cysteine synthase family protein</fullName>
    </submittedName>
</protein>
<name>A0AA41L4A8_9BURK</name>
<reference evidence="5" key="1">
    <citation type="submission" date="2021-07" db="EMBL/GenBank/DDBJ databases">
        <title>Characterization of violacein-producing bacteria and related species.</title>
        <authorList>
            <person name="Wilson H.S."/>
            <person name="De Leon M.E."/>
        </authorList>
    </citation>
    <scope>NUCLEOTIDE SEQUENCE</scope>
    <source>
        <strain evidence="5">HSC-15S17</strain>
    </source>
</reference>
<dbReference type="EMBL" id="JAHTGR010000009">
    <property type="protein sequence ID" value="MBV6322719.1"/>
    <property type="molecule type" value="Genomic_DNA"/>
</dbReference>
<accession>A0AA41L4A8</accession>
<evidence type="ECO:0000256" key="2">
    <source>
        <dbReference type="ARBA" id="ARBA00007103"/>
    </source>
</evidence>
<comment type="cofactor">
    <cofactor evidence="1">
        <name>pyridoxal 5'-phosphate</name>
        <dbReference type="ChEBI" id="CHEBI:597326"/>
    </cofactor>
</comment>
<comment type="similarity">
    <text evidence="2">Belongs to the cysteine synthase/cystathionine beta-synthase family.</text>
</comment>
<comment type="caution">
    <text evidence="5">The sequence shown here is derived from an EMBL/GenBank/DDBJ whole genome shotgun (WGS) entry which is preliminary data.</text>
</comment>
<dbReference type="PANTHER" id="PTHR10314">
    <property type="entry name" value="CYSTATHIONINE BETA-SYNTHASE"/>
    <property type="match status" value="1"/>
</dbReference>
<dbReference type="Proteomes" id="UP001155901">
    <property type="component" value="Unassembled WGS sequence"/>
</dbReference>
<dbReference type="CDD" id="cd01561">
    <property type="entry name" value="CBS_like"/>
    <property type="match status" value="1"/>
</dbReference>
<dbReference type="FunFam" id="3.40.50.1100:FF:000118">
    <property type="entry name" value="Related to CYS4-cystathionine beta-synthase"/>
    <property type="match status" value="1"/>
</dbReference>
<evidence type="ECO:0000313" key="5">
    <source>
        <dbReference type="EMBL" id="MBV6322719.1"/>
    </source>
</evidence>
<evidence type="ECO:0000256" key="3">
    <source>
        <dbReference type="ARBA" id="ARBA00022898"/>
    </source>
</evidence>
<dbReference type="InterPro" id="IPR001926">
    <property type="entry name" value="TrpB-like_PALP"/>
</dbReference>
<feature type="domain" description="Tryptophan synthase beta chain-like PALP" evidence="4">
    <location>
        <begin position="44"/>
        <end position="329"/>
    </location>
</feature>
<keyword evidence="3" id="KW-0663">Pyridoxal phosphate</keyword>
<organism evidence="5 6">
    <name type="scientific">Duganella violaceipulchra</name>
    <dbReference type="NCBI Taxonomy" id="2849652"/>
    <lineage>
        <taxon>Bacteria</taxon>
        <taxon>Pseudomonadati</taxon>
        <taxon>Pseudomonadota</taxon>
        <taxon>Betaproteobacteria</taxon>
        <taxon>Burkholderiales</taxon>
        <taxon>Oxalobacteraceae</taxon>
        <taxon>Telluria group</taxon>
        <taxon>Duganella</taxon>
    </lineage>
</organism>
<dbReference type="AlphaFoldDB" id="A0AA41L4A8"/>
<evidence type="ECO:0000259" key="4">
    <source>
        <dbReference type="Pfam" id="PF00291"/>
    </source>
</evidence>
<sequence length="339" mass="36597">MQGCKIFCNDPALIITGEIIALCYLHFNTNEGCDVGSQVKESVMEAIGNTPVVRLKRIFPNAHVVAKLEYMNPGGSIKDRMVRHMLKSMPKGTERVVESSSGNTGAALAMASAIFGLRCDVTVPETTSNEKIKRIGAYGARVHLCSVDSERATELGYHAVAERIAKEDDAFYLDQYCSDLNREAHYTDTGPELWTQLDGEIDVFLCGIGSGGTISGIGRYLKERNPALRVIGVEPLHSSYRKVVTDAPTQGQFGTVIEGVGKLQPSSSFDPSVVDDVLQVSDEQALVWGRRLAREEGILVGGSSGCVAAGIAALLPKLQGMRIATLFPDSGVFYLSKYS</sequence>
<dbReference type="GO" id="GO:0044272">
    <property type="term" value="P:sulfur compound biosynthetic process"/>
    <property type="evidence" value="ECO:0007669"/>
    <property type="project" value="UniProtKB-ARBA"/>
</dbReference>
<proteinExistence type="inferred from homology"/>
<dbReference type="GO" id="GO:0006534">
    <property type="term" value="P:cysteine metabolic process"/>
    <property type="evidence" value="ECO:0007669"/>
    <property type="project" value="UniProtKB-ARBA"/>
</dbReference>
<dbReference type="Pfam" id="PF00291">
    <property type="entry name" value="PALP"/>
    <property type="match status" value="1"/>
</dbReference>
<dbReference type="GO" id="GO:0009069">
    <property type="term" value="P:serine family amino acid metabolic process"/>
    <property type="evidence" value="ECO:0007669"/>
    <property type="project" value="UniProtKB-ARBA"/>
</dbReference>
<evidence type="ECO:0000313" key="6">
    <source>
        <dbReference type="Proteomes" id="UP001155901"/>
    </source>
</evidence>
<evidence type="ECO:0000256" key="1">
    <source>
        <dbReference type="ARBA" id="ARBA00001933"/>
    </source>
</evidence>
<gene>
    <name evidence="5" type="ORF">KVP70_17430</name>
</gene>